<name>A0ABC9EEL7_9POAL</name>
<dbReference type="PANTHER" id="PTHR35547:SF8">
    <property type="match status" value="1"/>
</dbReference>
<reference evidence="3 4" key="1">
    <citation type="submission" date="2024-10" db="EMBL/GenBank/DDBJ databases">
        <authorList>
            <person name="Ryan C."/>
        </authorList>
    </citation>
    <scope>NUCLEOTIDE SEQUENCE [LARGE SCALE GENOMIC DNA]</scope>
</reference>
<evidence type="ECO:0000313" key="4">
    <source>
        <dbReference type="Proteomes" id="UP001497457"/>
    </source>
</evidence>
<dbReference type="PANTHER" id="PTHR35547">
    <property type="entry name" value="OS06G0249350 PROTEIN-RELATED"/>
    <property type="match status" value="1"/>
</dbReference>
<dbReference type="EMBL" id="OZ075114">
    <property type="protein sequence ID" value="CAL5055786.1"/>
    <property type="molecule type" value="Genomic_DNA"/>
</dbReference>
<dbReference type="AlphaFoldDB" id="A0ABC9EEL7"/>
<accession>A0ABC9EEL7</accession>
<proteinExistence type="predicted"/>
<evidence type="ECO:0000313" key="3">
    <source>
        <dbReference type="EMBL" id="CAL5055786.1"/>
    </source>
</evidence>
<evidence type="ECO:0000313" key="2">
    <source>
        <dbReference type="EMBL" id="CAL5019481.1"/>
    </source>
</evidence>
<keyword evidence="4" id="KW-1185">Reference proteome</keyword>
<dbReference type="Proteomes" id="UP001497457">
    <property type="component" value="Chromosome 3rd"/>
</dbReference>
<dbReference type="Proteomes" id="UP001497457">
    <property type="component" value="Chromosome 4rd"/>
</dbReference>
<dbReference type="EMBL" id="OZ075113">
    <property type="protein sequence ID" value="CAL5019481.1"/>
    <property type="molecule type" value="Genomic_DNA"/>
</dbReference>
<keyword evidence="1" id="KW-0732">Signal</keyword>
<organism evidence="3 4">
    <name type="scientific">Urochloa decumbens</name>
    <dbReference type="NCBI Taxonomy" id="240449"/>
    <lineage>
        <taxon>Eukaryota</taxon>
        <taxon>Viridiplantae</taxon>
        <taxon>Streptophyta</taxon>
        <taxon>Embryophyta</taxon>
        <taxon>Tracheophyta</taxon>
        <taxon>Spermatophyta</taxon>
        <taxon>Magnoliopsida</taxon>
        <taxon>Liliopsida</taxon>
        <taxon>Poales</taxon>
        <taxon>Poaceae</taxon>
        <taxon>PACMAD clade</taxon>
        <taxon>Panicoideae</taxon>
        <taxon>Panicodae</taxon>
        <taxon>Paniceae</taxon>
        <taxon>Melinidinae</taxon>
        <taxon>Urochloa</taxon>
    </lineage>
</organism>
<feature type="chain" id="PRO_5044721842" evidence="1">
    <location>
        <begin position="29"/>
        <end position="82"/>
    </location>
</feature>
<feature type="signal peptide" evidence="1">
    <location>
        <begin position="1"/>
        <end position="28"/>
    </location>
</feature>
<protein>
    <submittedName>
        <fullName evidence="3">Uncharacterized protein</fullName>
    </submittedName>
</protein>
<gene>
    <name evidence="2" type="ORF">URODEC1_LOCUS74781</name>
    <name evidence="3" type="ORF">URODEC1_LOCUS94639</name>
</gene>
<sequence length="82" mass="8723">MMAMSTSKPFVLPLLMVVLMLLVLSGSARRLEGDRSTGGEAAVGVGGLPIIQFLKGFYLQQLSGPNHSCGTYDPHNPNCHGH</sequence>
<evidence type="ECO:0000256" key="1">
    <source>
        <dbReference type="SAM" id="SignalP"/>
    </source>
</evidence>